<organism evidence="1 2">
    <name type="scientific">Symbiodinium necroappetens</name>
    <dbReference type="NCBI Taxonomy" id="1628268"/>
    <lineage>
        <taxon>Eukaryota</taxon>
        <taxon>Sar</taxon>
        <taxon>Alveolata</taxon>
        <taxon>Dinophyceae</taxon>
        <taxon>Suessiales</taxon>
        <taxon>Symbiodiniaceae</taxon>
        <taxon>Symbiodinium</taxon>
    </lineage>
</organism>
<accession>A0A812WGM0</accession>
<evidence type="ECO:0000313" key="1">
    <source>
        <dbReference type="EMBL" id="CAE7681426.1"/>
    </source>
</evidence>
<proteinExistence type="predicted"/>
<dbReference type="AlphaFoldDB" id="A0A812WGM0"/>
<protein>
    <submittedName>
        <fullName evidence="1">Uncharacterized protein</fullName>
    </submittedName>
</protein>
<name>A0A812WGM0_9DINO</name>
<sequence length="139" mass="15588">MYYYPPFRSHIQLPGTKSGEQGTPSGVRATWDGLLQCVAMVPGLDEYTEKYGEEFKQTNMADFVKCREFLRKYRSVEHVDASDIDQDPSIFLTPRRFTGRSAQWLTSVSCCGHGLGQVTSLRGMATQETKGVKRVAPNS</sequence>
<dbReference type="OrthoDB" id="10421633at2759"/>
<dbReference type="EMBL" id="CAJNJA010033585">
    <property type="protein sequence ID" value="CAE7681426.1"/>
    <property type="molecule type" value="Genomic_DNA"/>
</dbReference>
<keyword evidence="2" id="KW-1185">Reference proteome</keyword>
<comment type="caution">
    <text evidence="1">The sequence shown here is derived from an EMBL/GenBank/DDBJ whole genome shotgun (WGS) entry which is preliminary data.</text>
</comment>
<dbReference type="Proteomes" id="UP000601435">
    <property type="component" value="Unassembled WGS sequence"/>
</dbReference>
<reference evidence="1" key="1">
    <citation type="submission" date="2021-02" db="EMBL/GenBank/DDBJ databases">
        <authorList>
            <person name="Dougan E. K."/>
            <person name="Rhodes N."/>
            <person name="Thang M."/>
            <person name="Chan C."/>
        </authorList>
    </citation>
    <scope>NUCLEOTIDE SEQUENCE</scope>
</reference>
<gene>
    <name evidence="1" type="ORF">SNEC2469_LOCUS19594</name>
</gene>
<evidence type="ECO:0000313" key="2">
    <source>
        <dbReference type="Proteomes" id="UP000601435"/>
    </source>
</evidence>